<dbReference type="Pfam" id="PF02902">
    <property type="entry name" value="Peptidase_C48"/>
    <property type="match status" value="1"/>
</dbReference>
<dbReference type="PANTHER" id="PTHR46896:SF3">
    <property type="entry name" value="FI06413P-RELATED"/>
    <property type="match status" value="1"/>
</dbReference>
<comment type="similarity">
    <text evidence="1">Belongs to the peptidase C48 family.</text>
</comment>
<keyword evidence="5" id="KW-0378">Hydrolase</keyword>
<organism evidence="7 8">
    <name type="scientific">Pocillopora meandrina</name>
    <dbReference type="NCBI Taxonomy" id="46732"/>
    <lineage>
        <taxon>Eukaryota</taxon>
        <taxon>Metazoa</taxon>
        <taxon>Cnidaria</taxon>
        <taxon>Anthozoa</taxon>
        <taxon>Hexacorallia</taxon>
        <taxon>Scleractinia</taxon>
        <taxon>Astrocoeniina</taxon>
        <taxon>Pocilloporidae</taxon>
        <taxon>Pocillopora</taxon>
    </lineage>
</organism>
<dbReference type="GO" id="GO:0005634">
    <property type="term" value="C:nucleus"/>
    <property type="evidence" value="ECO:0007669"/>
    <property type="project" value="TreeGrafter"/>
</dbReference>
<dbReference type="InterPro" id="IPR051947">
    <property type="entry name" value="Sentrin-specific_protease"/>
</dbReference>
<protein>
    <recommendedName>
        <fullName evidence="6">Ubiquitin-like protease family profile domain-containing protein</fullName>
    </recommendedName>
</protein>
<dbReference type="EMBL" id="CALNXJ010000002">
    <property type="protein sequence ID" value="CAH3032940.1"/>
    <property type="molecule type" value="Genomic_DNA"/>
</dbReference>
<evidence type="ECO:0000256" key="1">
    <source>
        <dbReference type="ARBA" id="ARBA00005234"/>
    </source>
</evidence>
<evidence type="ECO:0000313" key="7">
    <source>
        <dbReference type="EMBL" id="CAH3032940.1"/>
    </source>
</evidence>
<dbReference type="GO" id="GO:0016926">
    <property type="term" value="P:protein desumoylation"/>
    <property type="evidence" value="ECO:0007669"/>
    <property type="project" value="TreeGrafter"/>
</dbReference>
<evidence type="ECO:0000256" key="3">
    <source>
        <dbReference type="ARBA" id="ARBA00022670"/>
    </source>
</evidence>
<dbReference type="Gene3D" id="3.30.310.130">
    <property type="entry name" value="Ubiquitin-related"/>
    <property type="match status" value="1"/>
</dbReference>
<dbReference type="InterPro" id="IPR003653">
    <property type="entry name" value="Peptidase_C48_C"/>
</dbReference>
<keyword evidence="2" id="KW-0597">Phosphoprotein</keyword>
<reference evidence="7 8" key="1">
    <citation type="submission" date="2022-05" db="EMBL/GenBank/DDBJ databases">
        <authorList>
            <consortium name="Genoscope - CEA"/>
            <person name="William W."/>
        </authorList>
    </citation>
    <scope>NUCLEOTIDE SEQUENCE [LARGE SCALE GENOMIC DNA]</scope>
</reference>
<dbReference type="Proteomes" id="UP001159428">
    <property type="component" value="Unassembled WGS sequence"/>
</dbReference>
<feature type="domain" description="Ubiquitin-like protease family profile" evidence="6">
    <location>
        <begin position="131"/>
        <end position="336"/>
    </location>
</feature>
<dbReference type="InterPro" id="IPR038765">
    <property type="entry name" value="Papain-like_cys_pep_sf"/>
</dbReference>
<evidence type="ECO:0000256" key="4">
    <source>
        <dbReference type="ARBA" id="ARBA00022786"/>
    </source>
</evidence>
<dbReference type="PANTHER" id="PTHR46896">
    <property type="entry name" value="SENTRIN-SPECIFIC PROTEASE"/>
    <property type="match status" value="1"/>
</dbReference>
<dbReference type="GO" id="GO:0005737">
    <property type="term" value="C:cytoplasm"/>
    <property type="evidence" value="ECO:0007669"/>
    <property type="project" value="TreeGrafter"/>
</dbReference>
<evidence type="ECO:0000256" key="5">
    <source>
        <dbReference type="ARBA" id="ARBA00022801"/>
    </source>
</evidence>
<name>A0AAU9VPM8_9CNID</name>
<keyword evidence="8" id="KW-1185">Reference proteome</keyword>
<gene>
    <name evidence="7" type="ORF">PMEA_00010233</name>
</gene>
<dbReference type="SUPFAM" id="SSF54001">
    <property type="entry name" value="Cysteine proteinases"/>
    <property type="match status" value="1"/>
</dbReference>
<comment type="caution">
    <text evidence="7">The sequence shown here is derived from an EMBL/GenBank/DDBJ whole genome shotgun (WGS) entry which is preliminary data.</text>
</comment>
<dbReference type="GO" id="GO:0006508">
    <property type="term" value="P:proteolysis"/>
    <property type="evidence" value="ECO:0007669"/>
    <property type="project" value="UniProtKB-KW"/>
</dbReference>
<dbReference type="AlphaFoldDB" id="A0AAU9VPM8"/>
<keyword evidence="4" id="KW-0833">Ubl conjugation pathway</keyword>
<evidence type="ECO:0000259" key="6">
    <source>
        <dbReference type="PROSITE" id="PS50600"/>
    </source>
</evidence>
<dbReference type="GO" id="GO:0070139">
    <property type="term" value="F:SUMO-specific endopeptidase activity"/>
    <property type="evidence" value="ECO:0007669"/>
    <property type="project" value="TreeGrafter"/>
</dbReference>
<keyword evidence="3" id="KW-0645">Protease</keyword>
<sequence>MFMMFGEDFFEYVFDEKRTCHVHDGFKPQFVYNRHEWNCEYENMISNSFGFTSKMQGDLKVFQQQKMPSKFSKAIQNQPEIAKGASHKNDVLLVDEHLHQTPSNVAGKENTSTDQDRVIAVFPLPPAVAKIQVLQMDLATLKDGMEVNDSIVDFFLMYISQSLDQDLHDTIHVFSSFFYTKLSTRVQIGEIFVLPSPDERYVEASKFTRRVDIFKKKFIFIPVCRSGHWFLSLIYNLPTLTSRRRKDDGCAVVPILMIDSIVYGSDRKHFTCSPSSREQEANIIRSFIECEWKAKMNECPSPHFTSKTMPVLYPKVPQQENGYDCGVFVMLFFEEFSRRKFPVSELLSDKILQWYNQASAFHLRERVTDILLATGARI</sequence>
<dbReference type="Gene3D" id="1.10.418.20">
    <property type="match status" value="1"/>
</dbReference>
<evidence type="ECO:0000313" key="8">
    <source>
        <dbReference type="Proteomes" id="UP001159428"/>
    </source>
</evidence>
<accession>A0AAU9VPM8</accession>
<evidence type="ECO:0000256" key="2">
    <source>
        <dbReference type="ARBA" id="ARBA00022553"/>
    </source>
</evidence>
<dbReference type="PROSITE" id="PS50600">
    <property type="entry name" value="ULP_PROTEASE"/>
    <property type="match status" value="1"/>
</dbReference>
<proteinExistence type="inferred from homology"/>